<keyword evidence="10" id="KW-0573">Peptidoglycan synthesis</keyword>
<dbReference type="PRINTS" id="PR00725">
    <property type="entry name" value="DADACBPTASE1"/>
</dbReference>
<dbReference type="PANTHER" id="PTHR21581">
    <property type="entry name" value="D-ALANYL-D-ALANINE CARBOXYPEPTIDASE"/>
    <property type="match status" value="1"/>
</dbReference>
<evidence type="ECO:0000256" key="8">
    <source>
        <dbReference type="ARBA" id="ARBA00022801"/>
    </source>
</evidence>
<keyword evidence="5 17" id="KW-0121">Carboxypeptidase</keyword>
<dbReference type="Gene3D" id="3.40.710.10">
    <property type="entry name" value="DD-peptidase/beta-lactamase superfamily"/>
    <property type="match status" value="1"/>
</dbReference>
<evidence type="ECO:0000313" key="17">
    <source>
        <dbReference type="EMBL" id="CRY98496.1"/>
    </source>
</evidence>
<sequence>MTAHKILPVLLSIILGVSHATAASPAPNKPAVHAAPTFQTPETLTAAHIVIDLQSRQTLSAKNINTPVEPAALTQLMTAYLVFKNMKSGNIQSEENLKIPESAWASEGSRMFVRPGDTVSTDKLLKGMIALSANDAALTLAGRLGNGSIENFVQQMNKEARRLGMKNTVFKNPTGLSREGQVSTAKDLAQLSEALMRDFPEYYPLFSIKSFKFKNIEQNNRNILLYRDNNVNGLKAGHTESGGYNLAVSYSGNGRHILVITLGSESAETRASDNSKLLNWALQAFDTPKIYPKGKTVAQIQISGGSKKTVRAGFLKEAYITLPHKEAKMAEQILETIQPIPAPVKKGQILGKIKIRQNGYTIAEKEIVALENVKKRSRWQRLWACLTGQ</sequence>
<evidence type="ECO:0000259" key="16">
    <source>
        <dbReference type="SMART" id="SM00936"/>
    </source>
</evidence>
<evidence type="ECO:0000256" key="15">
    <source>
        <dbReference type="SAM" id="SignalP"/>
    </source>
</evidence>
<accession>A0A0H5Q8Z1</accession>
<keyword evidence="11" id="KW-0961">Cell wall biogenesis/degradation</keyword>
<dbReference type="SUPFAM" id="SSF69189">
    <property type="entry name" value="Penicillin-binding protein associated domain"/>
    <property type="match status" value="1"/>
</dbReference>
<dbReference type="Proteomes" id="UP000182715">
    <property type="component" value="Unassembled WGS sequence"/>
</dbReference>
<dbReference type="FunFam" id="3.40.710.10:FF:000083">
    <property type="entry name" value="D-alanyl-D-alanine carboxypeptidase"/>
    <property type="match status" value="1"/>
</dbReference>
<dbReference type="InterPro" id="IPR001967">
    <property type="entry name" value="Peptidase_S11_N"/>
</dbReference>
<dbReference type="SMART" id="SM00936">
    <property type="entry name" value="PBP5_C"/>
    <property type="match status" value="1"/>
</dbReference>
<proteinExistence type="inferred from homology"/>
<evidence type="ECO:0000256" key="9">
    <source>
        <dbReference type="ARBA" id="ARBA00022960"/>
    </source>
</evidence>
<evidence type="ECO:0000256" key="1">
    <source>
        <dbReference type="ARBA" id="ARBA00003217"/>
    </source>
</evidence>
<evidence type="ECO:0000256" key="2">
    <source>
        <dbReference type="ARBA" id="ARBA00004752"/>
    </source>
</evidence>
<evidence type="ECO:0000256" key="14">
    <source>
        <dbReference type="RuleBase" id="RU004016"/>
    </source>
</evidence>
<keyword evidence="8 17" id="KW-0378">Hydrolase</keyword>
<dbReference type="Gene3D" id="2.60.410.10">
    <property type="entry name" value="D-Ala-D-Ala carboxypeptidase, C-terminal domain"/>
    <property type="match status" value="1"/>
</dbReference>
<evidence type="ECO:0000256" key="12">
    <source>
        <dbReference type="ARBA" id="ARBA00034000"/>
    </source>
</evidence>
<evidence type="ECO:0000256" key="13">
    <source>
        <dbReference type="PIRSR" id="PIRSR618044-2"/>
    </source>
</evidence>
<dbReference type="FunFam" id="2.60.410.10:FF:000007">
    <property type="entry name" value="Putative D-alanyl-D-alanine carboxypeptidase"/>
    <property type="match status" value="1"/>
</dbReference>
<evidence type="ECO:0000313" key="18">
    <source>
        <dbReference type="Proteomes" id="UP000182715"/>
    </source>
</evidence>
<evidence type="ECO:0000256" key="10">
    <source>
        <dbReference type="ARBA" id="ARBA00022984"/>
    </source>
</evidence>
<comment type="similarity">
    <text evidence="3 14">Belongs to the peptidase S11 family.</text>
</comment>
<evidence type="ECO:0000256" key="5">
    <source>
        <dbReference type="ARBA" id="ARBA00022645"/>
    </source>
</evidence>
<dbReference type="AlphaFoldDB" id="A0A0H5Q8Z1"/>
<comment type="pathway">
    <text evidence="2">Cell wall biogenesis; peptidoglycan biosynthesis.</text>
</comment>
<dbReference type="GO" id="GO:0009002">
    <property type="term" value="F:serine-type D-Ala-D-Ala carboxypeptidase activity"/>
    <property type="evidence" value="ECO:0007669"/>
    <property type="project" value="UniProtKB-EC"/>
</dbReference>
<dbReference type="EC" id="3.4.16.4" evidence="4"/>
<dbReference type="PANTHER" id="PTHR21581:SF6">
    <property type="entry name" value="TRAFFICKING PROTEIN PARTICLE COMPLEX SUBUNIT 12"/>
    <property type="match status" value="1"/>
</dbReference>
<keyword evidence="9" id="KW-0133">Cell shape</keyword>
<evidence type="ECO:0000256" key="6">
    <source>
        <dbReference type="ARBA" id="ARBA00022670"/>
    </source>
</evidence>
<dbReference type="GO" id="GO:0006508">
    <property type="term" value="P:proteolysis"/>
    <property type="evidence" value="ECO:0007669"/>
    <property type="project" value="UniProtKB-KW"/>
</dbReference>
<reference evidence="17 18" key="1">
    <citation type="submission" date="2014-11" db="EMBL/GenBank/DDBJ databases">
        <authorList>
            <person name="Diene M.Seydina."/>
        </authorList>
    </citation>
    <scope>NUCLEOTIDE SEQUENCE [LARGE SCALE GENOMIC DNA]</scope>
    <source>
        <strain evidence="17 18">Neisseria meningitidis CHUV</strain>
    </source>
</reference>
<comment type="catalytic activity">
    <reaction evidence="12">
        <text>Preferential cleavage: (Ac)2-L-Lys-D-Ala-|-D-Ala. Also transpeptidation of peptidyl-alanyl moieties that are N-acyl substituents of D-alanine.</text>
        <dbReference type="EC" id="3.4.16.4"/>
    </reaction>
</comment>
<dbReference type="InterPro" id="IPR037167">
    <property type="entry name" value="Peptidase_S11_C_sf"/>
</dbReference>
<dbReference type="InterPro" id="IPR018044">
    <property type="entry name" value="Peptidase_S11"/>
</dbReference>
<keyword evidence="6" id="KW-0645">Protease</keyword>
<dbReference type="UniPathway" id="UPA00219"/>
<dbReference type="EMBL" id="CVTF01000099">
    <property type="protein sequence ID" value="CRY98496.1"/>
    <property type="molecule type" value="Genomic_DNA"/>
</dbReference>
<dbReference type="InterPro" id="IPR012907">
    <property type="entry name" value="Peptidase_S11_C"/>
</dbReference>
<feature type="domain" description="Peptidase S11 D-Ala-D-Ala carboxypeptidase A C-terminal" evidence="16">
    <location>
        <begin position="285"/>
        <end position="375"/>
    </location>
</feature>
<evidence type="ECO:0000256" key="3">
    <source>
        <dbReference type="ARBA" id="ARBA00007164"/>
    </source>
</evidence>
<feature type="chain" id="PRO_5005223344" description="serine-type D-Ala-D-Ala carboxypeptidase" evidence="15">
    <location>
        <begin position="23"/>
        <end position="389"/>
    </location>
</feature>
<dbReference type="GO" id="GO:0009252">
    <property type="term" value="P:peptidoglycan biosynthetic process"/>
    <property type="evidence" value="ECO:0007669"/>
    <property type="project" value="UniProtKB-UniPathway"/>
</dbReference>
<dbReference type="GO" id="GO:0008360">
    <property type="term" value="P:regulation of cell shape"/>
    <property type="evidence" value="ECO:0007669"/>
    <property type="project" value="UniProtKB-KW"/>
</dbReference>
<comment type="function">
    <text evidence="1">Removes C-terminal D-alanyl residues from sugar-peptide cell wall precursors.</text>
</comment>
<feature type="binding site" evidence="13">
    <location>
        <position position="235"/>
    </location>
    <ligand>
        <name>substrate</name>
    </ligand>
</feature>
<evidence type="ECO:0000256" key="4">
    <source>
        <dbReference type="ARBA" id="ARBA00012448"/>
    </source>
</evidence>
<dbReference type="InterPro" id="IPR015956">
    <property type="entry name" value="Peniciliin-bd_prot_C_sf"/>
</dbReference>
<feature type="signal peptide" evidence="15">
    <location>
        <begin position="1"/>
        <end position="22"/>
    </location>
</feature>
<evidence type="ECO:0000256" key="7">
    <source>
        <dbReference type="ARBA" id="ARBA00022729"/>
    </source>
</evidence>
<organism evidence="17 18">
    <name type="scientific">Neisseria meningitidis serogroup B</name>
    <dbReference type="NCBI Taxonomy" id="491"/>
    <lineage>
        <taxon>Bacteria</taxon>
        <taxon>Pseudomonadati</taxon>
        <taxon>Pseudomonadota</taxon>
        <taxon>Betaproteobacteria</taxon>
        <taxon>Neisseriales</taxon>
        <taxon>Neisseriaceae</taxon>
        <taxon>Neisseria</taxon>
    </lineage>
</organism>
<dbReference type="InterPro" id="IPR012338">
    <property type="entry name" value="Beta-lactam/transpept-like"/>
</dbReference>
<evidence type="ECO:0000256" key="11">
    <source>
        <dbReference type="ARBA" id="ARBA00023316"/>
    </source>
</evidence>
<protein>
    <recommendedName>
        <fullName evidence="4">serine-type D-Ala-D-Ala carboxypeptidase</fullName>
        <ecNumber evidence="4">3.4.16.4</ecNumber>
    </recommendedName>
</protein>
<dbReference type="Pfam" id="PF07943">
    <property type="entry name" value="PBP5_C"/>
    <property type="match status" value="1"/>
</dbReference>
<keyword evidence="7 15" id="KW-0732">Signal</keyword>
<dbReference type="SUPFAM" id="SSF56601">
    <property type="entry name" value="beta-lactamase/transpeptidase-like"/>
    <property type="match status" value="1"/>
</dbReference>
<name>A0A0H5Q8Z1_NEIMI</name>
<dbReference type="GO" id="GO:0071555">
    <property type="term" value="P:cell wall organization"/>
    <property type="evidence" value="ECO:0007669"/>
    <property type="project" value="UniProtKB-KW"/>
</dbReference>
<dbReference type="Pfam" id="PF00768">
    <property type="entry name" value="Peptidase_S11"/>
    <property type="match status" value="1"/>
</dbReference>